<keyword evidence="2" id="KW-1185">Reference proteome</keyword>
<organism evidence="1 2">
    <name type="scientific">Streptomyces phage Muntaha</name>
    <dbReference type="NCBI Taxonomy" id="2713269"/>
    <lineage>
        <taxon>Viruses</taxon>
        <taxon>Duplodnaviria</taxon>
        <taxon>Heunggongvirae</taxon>
        <taxon>Uroviricota</taxon>
        <taxon>Caudoviricetes</taxon>
        <taxon>Stanwilliamsviridae</taxon>
        <taxon>Loccivirinae</taxon>
        <taxon>Wakandavirus</taxon>
        <taxon>Wakandavirus muntaha</taxon>
    </lineage>
</organism>
<gene>
    <name evidence="1" type="primary">174</name>
    <name evidence="1" type="ORF">SEA_MUNTAHA_174</name>
</gene>
<sequence length="66" mass="7533">MSLFRMVETQDRVYIVSADICDFVQKMHPECFDKGELRAMANSHLVIDKASGKVIKARSFDPRGNE</sequence>
<proteinExistence type="predicted"/>
<protein>
    <submittedName>
        <fullName evidence="1">Uncharacterized protein</fullName>
    </submittedName>
</protein>
<dbReference type="KEGG" id="vg:77928273"/>
<reference evidence="1 2" key="1">
    <citation type="submission" date="2020-02" db="EMBL/GenBank/DDBJ databases">
        <authorList>
            <person name="Yaqubi I.B."/>
            <person name="Almaguer A.N."/>
            <person name="Torres S.A."/>
            <person name="Nayek S."/>
            <person name="Bhuiyan S."/>
            <person name="Hughes L.E."/>
            <person name="Garlena R.A."/>
            <person name="Russell D.A."/>
            <person name="Pope W.H."/>
            <person name="Jacobs-Sera D."/>
            <person name="Hatfull G.F."/>
        </authorList>
    </citation>
    <scope>NUCLEOTIDE SEQUENCE [LARGE SCALE GENOMIC DNA]</scope>
</reference>
<evidence type="ECO:0000313" key="1">
    <source>
        <dbReference type="EMBL" id="QIN94699.1"/>
    </source>
</evidence>
<dbReference type="RefSeq" id="YP_010652455.1">
    <property type="nucleotide sequence ID" value="NC_070786.1"/>
</dbReference>
<dbReference type="GeneID" id="77928273"/>
<accession>A0A6G8R3C1</accession>
<evidence type="ECO:0000313" key="2">
    <source>
        <dbReference type="Proteomes" id="UP000503454"/>
    </source>
</evidence>
<name>A0A6G8R3C1_9CAUD</name>
<dbReference type="Proteomes" id="UP000503454">
    <property type="component" value="Segment"/>
</dbReference>
<dbReference type="EMBL" id="MT024872">
    <property type="protein sequence ID" value="QIN94699.1"/>
    <property type="molecule type" value="Genomic_DNA"/>
</dbReference>